<feature type="transmembrane region" description="Helical" evidence="1">
    <location>
        <begin position="53"/>
        <end position="72"/>
    </location>
</feature>
<dbReference type="Pfam" id="PF07885">
    <property type="entry name" value="Ion_trans_2"/>
    <property type="match status" value="1"/>
</dbReference>
<keyword evidence="3" id="KW-0406">Ion transport</keyword>
<protein>
    <submittedName>
        <fullName evidence="3">Potassium channel family protein</fullName>
    </submittedName>
</protein>
<sequence length="196" mass="20976">MSADATHAYAAMEPRRRRRLLLRTLLRAVVTPIVLLVLYYTLPLDNPLKVGKAGWFVLGFVLFAAAVAWQVYSITHSEHPHLRQIEAVMVLVPVFLLLFSGAYFVLEDGHPGSFTQPLSRTDALYFTITVFATVGFGDITAKTTTARVLVMIQMLGGLAVVGVIAKLLVGAVQIGVQRMSGGGSEGGPGGGPGKDP</sequence>
<dbReference type="Gene3D" id="1.10.287.70">
    <property type="match status" value="1"/>
</dbReference>
<dbReference type="GO" id="GO:0034220">
    <property type="term" value="P:monoatomic ion transmembrane transport"/>
    <property type="evidence" value="ECO:0007669"/>
    <property type="project" value="UniProtKB-KW"/>
</dbReference>
<feature type="transmembrane region" description="Helical" evidence="1">
    <location>
        <begin position="20"/>
        <end position="41"/>
    </location>
</feature>
<evidence type="ECO:0000313" key="4">
    <source>
        <dbReference type="Proteomes" id="UP000778578"/>
    </source>
</evidence>
<evidence type="ECO:0000259" key="2">
    <source>
        <dbReference type="Pfam" id="PF07885"/>
    </source>
</evidence>
<keyword evidence="1" id="KW-0472">Membrane</keyword>
<reference evidence="3 4" key="1">
    <citation type="submission" date="2021-08" db="EMBL/GenBank/DDBJ databases">
        <title>WGS of actinomycetes from Thailand.</title>
        <authorList>
            <person name="Thawai C."/>
        </authorList>
    </citation>
    <scope>NUCLEOTIDE SEQUENCE [LARGE SCALE GENOMIC DNA]</scope>
    <source>
        <strain evidence="3 4">PLK6-54</strain>
    </source>
</reference>
<keyword evidence="4" id="KW-1185">Reference proteome</keyword>
<evidence type="ECO:0000313" key="3">
    <source>
        <dbReference type="EMBL" id="MBY8877984.1"/>
    </source>
</evidence>
<proteinExistence type="predicted"/>
<organism evidence="3 4">
    <name type="scientific">Actinacidiphila acidipaludis</name>
    <dbReference type="NCBI Taxonomy" id="2873382"/>
    <lineage>
        <taxon>Bacteria</taxon>
        <taxon>Bacillati</taxon>
        <taxon>Actinomycetota</taxon>
        <taxon>Actinomycetes</taxon>
        <taxon>Kitasatosporales</taxon>
        <taxon>Streptomycetaceae</taxon>
        <taxon>Actinacidiphila</taxon>
    </lineage>
</organism>
<feature type="domain" description="Potassium channel" evidence="2">
    <location>
        <begin position="94"/>
        <end position="169"/>
    </location>
</feature>
<evidence type="ECO:0000256" key="1">
    <source>
        <dbReference type="SAM" id="Phobius"/>
    </source>
</evidence>
<feature type="transmembrane region" description="Helical" evidence="1">
    <location>
        <begin position="123"/>
        <end position="141"/>
    </location>
</feature>
<keyword evidence="1" id="KW-1133">Transmembrane helix</keyword>
<keyword evidence="1" id="KW-0812">Transmembrane</keyword>
<feature type="transmembrane region" description="Helical" evidence="1">
    <location>
        <begin position="84"/>
        <end position="103"/>
    </location>
</feature>
<dbReference type="SUPFAM" id="SSF81324">
    <property type="entry name" value="Voltage-gated potassium channels"/>
    <property type="match status" value="1"/>
</dbReference>
<name>A0ABS7Q5I4_9ACTN</name>
<dbReference type="InterPro" id="IPR013099">
    <property type="entry name" value="K_chnl_dom"/>
</dbReference>
<keyword evidence="3" id="KW-0813">Transport</keyword>
<dbReference type="Proteomes" id="UP000778578">
    <property type="component" value="Unassembled WGS sequence"/>
</dbReference>
<comment type="caution">
    <text evidence="3">The sequence shown here is derived from an EMBL/GenBank/DDBJ whole genome shotgun (WGS) entry which is preliminary data.</text>
</comment>
<accession>A0ABS7Q5I4</accession>
<gene>
    <name evidence="3" type="ORF">K7862_10125</name>
</gene>
<keyword evidence="3" id="KW-0407">Ion channel</keyword>
<dbReference type="EMBL" id="JAINZZ010000008">
    <property type="protein sequence ID" value="MBY8877984.1"/>
    <property type="molecule type" value="Genomic_DNA"/>
</dbReference>
<feature type="transmembrane region" description="Helical" evidence="1">
    <location>
        <begin position="148"/>
        <end position="169"/>
    </location>
</feature>
<dbReference type="RefSeq" id="WP_222962123.1">
    <property type="nucleotide sequence ID" value="NZ_JAINZZ010000008.1"/>
</dbReference>